<dbReference type="Pfam" id="PF00561">
    <property type="entry name" value="Abhydrolase_1"/>
    <property type="match status" value="1"/>
</dbReference>
<organism evidence="2 3">
    <name type="scientific">Niallia taxi</name>
    <dbReference type="NCBI Taxonomy" id="2499688"/>
    <lineage>
        <taxon>Bacteria</taxon>
        <taxon>Bacillati</taxon>
        <taxon>Bacillota</taxon>
        <taxon>Bacilli</taxon>
        <taxon>Bacillales</taxon>
        <taxon>Bacillaceae</taxon>
        <taxon>Niallia</taxon>
    </lineage>
</organism>
<dbReference type="GO" id="GO:0016020">
    <property type="term" value="C:membrane"/>
    <property type="evidence" value="ECO:0007669"/>
    <property type="project" value="TreeGrafter"/>
</dbReference>
<dbReference type="PANTHER" id="PTHR43798:SF33">
    <property type="entry name" value="HYDROLASE, PUTATIVE (AFU_ORTHOLOGUE AFUA_2G14860)-RELATED"/>
    <property type="match status" value="1"/>
</dbReference>
<comment type="caution">
    <text evidence="2">The sequence shown here is derived from an EMBL/GenBank/DDBJ whole genome shotgun (WGS) entry which is preliminary data.</text>
</comment>
<name>A0A437KED8_9BACI</name>
<dbReference type="RefSeq" id="WP_127737653.1">
    <property type="nucleotide sequence ID" value="NZ_JASPBW010000002.1"/>
</dbReference>
<evidence type="ECO:0000259" key="1">
    <source>
        <dbReference type="Pfam" id="PF00561"/>
    </source>
</evidence>
<protein>
    <submittedName>
        <fullName evidence="2">Alpha/beta hydrolase</fullName>
    </submittedName>
</protein>
<reference evidence="2 3" key="1">
    <citation type="submission" date="2019-01" db="EMBL/GenBank/DDBJ databases">
        <title>Bacillus sp. M5HDSG1-1, whole genome shotgun sequence.</title>
        <authorList>
            <person name="Tuo L."/>
        </authorList>
    </citation>
    <scope>NUCLEOTIDE SEQUENCE [LARGE SCALE GENOMIC DNA]</scope>
    <source>
        <strain evidence="2 3">M5HDSG1-1</strain>
    </source>
</reference>
<dbReference type="GO" id="GO:0016787">
    <property type="term" value="F:hydrolase activity"/>
    <property type="evidence" value="ECO:0007669"/>
    <property type="project" value="UniProtKB-KW"/>
</dbReference>
<accession>A0A437KED8</accession>
<proteinExistence type="predicted"/>
<sequence length="261" mass="28782">MEIVTIDNRELAYVEKGKSHANTVVLIHGFCGSSDYWKKIIEPLSHTYHIIAVDLRGHGRSTFDGAAFEMEDLARDVKVLLDRLGLHSVYLFGHSLGGYVTLAFAELFPESLKGYGLIHSTAYPDSDEGKAGRLKAIEKIQDLGIQAFIDGLIPNLFADNYMAANPADVEDVKEIGYNTDPLAAMETLAAMRKRPDRNTVIDNQEIPFLLVQGQFDKIVPKDRAVNSSAPFVVVKDIDAGHMGMIENPDGLLSILAEFMES</sequence>
<evidence type="ECO:0000313" key="2">
    <source>
        <dbReference type="EMBL" id="RVT65435.1"/>
    </source>
</evidence>
<dbReference type="Proteomes" id="UP000288024">
    <property type="component" value="Unassembled WGS sequence"/>
</dbReference>
<dbReference type="InterPro" id="IPR000073">
    <property type="entry name" value="AB_hydrolase_1"/>
</dbReference>
<dbReference type="InterPro" id="IPR029058">
    <property type="entry name" value="AB_hydrolase_fold"/>
</dbReference>
<gene>
    <name evidence="2" type="ORF">EM808_08010</name>
</gene>
<dbReference type="GeneID" id="87616485"/>
<feature type="domain" description="AB hydrolase-1" evidence="1">
    <location>
        <begin position="22"/>
        <end position="120"/>
    </location>
</feature>
<dbReference type="InterPro" id="IPR050266">
    <property type="entry name" value="AB_hydrolase_sf"/>
</dbReference>
<dbReference type="PRINTS" id="PR00111">
    <property type="entry name" value="ABHYDROLASE"/>
</dbReference>
<dbReference type="AlphaFoldDB" id="A0A437KED8"/>
<keyword evidence="2" id="KW-0378">Hydrolase</keyword>
<dbReference type="EMBL" id="RZTZ01000002">
    <property type="protein sequence ID" value="RVT65435.1"/>
    <property type="molecule type" value="Genomic_DNA"/>
</dbReference>
<dbReference type="Gene3D" id="3.40.50.1820">
    <property type="entry name" value="alpha/beta hydrolase"/>
    <property type="match status" value="1"/>
</dbReference>
<evidence type="ECO:0000313" key="3">
    <source>
        <dbReference type="Proteomes" id="UP000288024"/>
    </source>
</evidence>
<dbReference type="SUPFAM" id="SSF53474">
    <property type="entry name" value="alpha/beta-Hydrolases"/>
    <property type="match status" value="1"/>
</dbReference>
<keyword evidence="3" id="KW-1185">Reference proteome</keyword>
<dbReference type="PANTHER" id="PTHR43798">
    <property type="entry name" value="MONOACYLGLYCEROL LIPASE"/>
    <property type="match status" value="1"/>
</dbReference>